<dbReference type="Gene3D" id="3.30.479.10">
    <property type="entry name" value="6-pyruvoyl tetrahydropterin synthase/QueD"/>
    <property type="match status" value="1"/>
</dbReference>
<dbReference type="Pfam" id="PF01242">
    <property type="entry name" value="PTPS"/>
    <property type="match status" value="1"/>
</dbReference>
<dbReference type="SUPFAM" id="SSF55620">
    <property type="entry name" value="Tetrahydrobiopterin biosynthesis enzymes-like"/>
    <property type="match status" value="1"/>
</dbReference>
<dbReference type="PANTHER" id="PTHR12589">
    <property type="entry name" value="PYRUVOYL TETRAHYDROBIOPTERIN SYNTHASE"/>
    <property type="match status" value="1"/>
</dbReference>
<dbReference type="PANTHER" id="PTHR12589:SF7">
    <property type="entry name" value="6-PYRUVOYL TETRAHYDROBIOPTERIN SYNTHASE"/>
    <property type="match status" value="1"/>
</dbReference>
<sequence>MIITSVTKIFEIDYAHYLPNYPGKCSNMHGHRGRIEVEIEESVMLNKWKVLDYEGMIIDFGELKEIVEEKVINKLDHK</sequence>
<evidence type="ECO:0000256" key="3">
    <source>
        <dbReference type="ARBA" id="ARBA00022833"/>
    </source>
</evidence>
<dbReference type="GO" id="GO:0046872">
    <property type="term" value="F:metal ion binding"/>
    <property type="evidence" value="ECO:0007669"/>
    <property type="project" value="UniProtKB-KW"/>
</dbReference>
<gene>
    <name evidence="5" type="ORF">LCGC14_2069310</name>
</gene>
<dbReference type="GO" id="GO:0016829">
    <property type="term" value="F:lyase activity"/>
    <property type="evidence" value="ECO:0007669"/>
    <property type="project" value="UniProtKB-KW"/>
</dbReference>
<evidence type="ECO:0000313" key="5">
    <source>
        <dbReference type="EMBL" id="KKL73994.1"/>
    </source>
</evidence>
<evidence type="ECO:0000256" key="4">
    <source>
        <dbReference type="ARBA" id="ARBA00023239"/>
    </source>
</evidence>
<evidence type="ECO:0008006" key="6">
    <source>
        <dbReference type="Google" id="ProtNLM"/>
    </source>
</evidence>
<comment type="caution">
    <text evidence="5">The sequence shown here is derived from an EMBL/GenBank/DDBJ whole genome shotgun (WGS) entry which is preliminary data.</text>
</comment>
<keyword evidence="3" id="KW-0862">Zinc</keyword>
<dbReference type="InterPro" id="IPR007115">
    <property type="entry name" value="6-PTP_synth/QueD"/>
</dbReference>
<proteinExistence type="predicted"/>
<comment type="cofactor">
    <cofactor evidence="1">
        <name>Zn(2+)</name>
        <dbReference type="ChEBI" id="CHEBI:29105"/>
    </cofactor>
</comment>
<organism evidence="5">
    <name type="scientific">marine sediment metagenome</name>
    <dbReference type="NCBI Taxonomy" id="412755"/>
    <lineage>
        <taxon>unclassified sequences</taxon>
        <taxon>metagenomes</taxon>
        <taxon>ecological metagenomes</taxon>
    </lineage>
</organism>
<name>A0A0F9EJ03_9ZZZZ</name>
<dbReference type="EMBL" id="LAZR01024792">
    <property type="protein sequence ID" value="KKL73994.1"/>
    <property type="molecule type" value="Genomic_DNA"/>
</dbReference>
<dbReference type="InterPro" id="IPR038418">
    <property type="entry name" value="6-PTP_synth/QueD_sf"/>
</dbReference>
<keyword evidence="4" id="KW-0456">Lyase</keyword>
<protein>
    <recommendedName>
        <fullName evidence="6">6-carboxy-5,6,7,8-tetrahydropterin synthase</fullName>
    </recommendedName>
</protein>
<evidence type="ECO:0000256" key="1">
    <source>
        <dbReference type="ARBA" id="ARBA00001947"/>
    </source>
</evidence>
<accession>A0A0F9EJ03</accession>
<keyword evidence="2" id="KW-0479">Metal-binding</keyword>
<feature type="non-terminal residue" evidence="5">
    <location>
        <position position="78"/>
    </location>
</feature>
<evidence type="ECO:0000256" key="2">
    <source>
        <dbReference type="ARBA" id="ARBA00022723"/>
    </source>
</evidence>
<reference evidence="5" key="1">
    <citation type="journal article" date="2015" name="Nature">
        <title>Complex archaea that bridge the gap between prokaryotes and eukaryotes.</title>
        <authorList>
            <person name="Spang A."/>
            <person name="Saw J.H."/>
            <person name="Jorgensen S.L."/>
            <person name="Zaremba-Niedzwiedzka K."/>
            <person name="Martijn J."/>
            <person name="Lind A.E."/>
            <person name="van Eijk R."/>
            <person name="Schleper C."/>
            <person name="Guy L."/>
            <person name="Ettema T.J."/>
        </authorList>
    </citation>
    <scope>NUCLEOTIDE SEQUENCE</scope>
</reference>
<dbReference type="AlphaFoldDB" id="A0A0F9EJ03"/>